<dbReference type="AlphaFoldDB" id="A0A485AK68"/>
<sequence>MSNLQNQMGLSDEALASYLRQAKENELEIVRLNAHIETLNNALSGNTESALAELSRENAQLRHSLRLAEMNANFVSSHYGQVIETHRQDIQAAGGIINAIHDGKEKVRKVQSNGGKNGSRPGIFESYIRTYLDAIEEGTHALPKKKPEDDFINWLKEKYKDAVTEKPDGLVELAVEGDRVRSAKKGSISKSIKGNEKKKSDADDN</sequence>
<proteinExistence type="predicted"/>
<evidence type="ECO:0000313" key="3">
    <source>
        <dbReference type="EMBL" id="VFS61402.1"/>
    </source>
</evidence>
<gene>
    <name evidence="3" type="ORF">NCTC12993_01911</name>
</gene>
<feature type="coiled-coil region" evidence="1">
    <location>
        <begin position="22"/>
        <end position="71"/>
    </location>
</feature>
<protein>
    <submittedName>
        <fullName evidence="3">Uncharacterized protein</fullName>
    </submittedName>
</protein>
<keyword evidence="1" id="KW-0175">Coiled coil</keyword>
<evidence type="ECO:0000313" key="4">
    <source>
        <dbReference type="Proteomes" id="UP000401081"/>
    </source>
</evidence>
<keyword evidence="4" id="KW-1185">Reference proteome</keyword>
<evidence type="ECO:0000256" key="1">
    <source>
        <dbReference type="SAM" id="Coils"/>
    </source>
</evidence>
<accession>A0A485AK68</accession>
<name>A0A485AK68_KLUCR</name>
<dbReference type="EMBL" id="CAADJD010000015">
    <property type="protein sequence ID" value="VFS61402.1"/>
    <property type="molecule type" value="Genomic_DNA"/>
</dbReference>
<feature type="compositionally biased region" description="Basic and acidic residues" evidence="2">
    <location>
        <begin position="193"/>
        <end position="205"/>
    </location>
</feature>
<organism evidence="3 4">
    <name type="scientific">Kluyvera cryocrescens</name>
    <name type="common">Kluyvera citrophila</name>
    <dbReference type="NCBI Taxonomy" id="580"/>
    <lineage>
        <taxon>Bacteria</taxon>
        <taxon>Pseudomonadati</taxon>
        <taxon>Pseudomonadota</taxon>
        <taxon>Gammaproteobacteria</taxon>
        <taxon>Enterobacterales</taxon>
        <taxon>Enterobacteriaceae</taxon>
        <taxon>Kluyvera</taxon>
    </lineage>
</organism>
<reference evidence="3 4" key="1">
    <citation type="submission" date="2019-03" db="EMBL/GenBank/DDBJ databases">
        <authorList>
            <consortium name="Pathogen Informatics"/>
        </authorList>
    </citation>
    <scope>NUCLEOTIDE SEQUENCE [LARGE SCALE GENOMIC DNA]</scope>
    <source>
        <strain evidence="3 4">NCTC12993</strain>
    </source>
</reference>
<feature type="region of interest" description="Disordered" evidence="2">
    <location>
        <begin position="181"/>
        <end position="205"/>
    </location>
</feature>
<evidence type="ECO:0000256" key="2">
    <source>
        <dbReference type="SAM" id="MobiDB-lite"/>
    </source>
</evidence>
<dbReference type="Proteomes" id="UP000401081">
    <property type="component" value="Unassembled WGS sequence"/>
</dbReference>